<proteinExistence type="predicted"/>
<accession>A0AAW3FHX9</accession>
<organism evidence="3 4">
    <name type="scientific">Prevotella histicola JCM 15637 = DNF00424</name>
    <dbReference type="NCBI Taxonomy" id="1236504"/>
    <lineage>
        <taxon>Bacteria</taxon>
        <taxon>Pseudomonadati</taxon>
        <taxon>Bacteroidota</taxon>
        <taxon>Bacteroidia</taxon>
        <taxon>Bacteroidales</taxon>
        <taxon>Prevotellaceae</taxon>
        <taxon>Prevotella</taxon>
    </lineage>
</organism>
<dbReference type="GO" id="GO:0016887">
    <property type="term" value="F:ATP hydrolysis activity"/>
    <property type="evidence" value="ECO:0007669"/>
    <property type="project" value="InterPro"/>
</dbReference>
<keyword evidence="1" id="KW-0175">Coiled coil</keyword>
<dbReference type="EMBL" id="JRNJ01000025">
    <property type="protein sequence ID" value="KGF29875.1"/>
    <property type="molecule type" value="Genomic_DNA"/>
</dbReference>
<dbReference type="InterPro" id="IPR038729">
    <property type="entry name" value="Rad50/SbcC_AAA"/>
</dbReference>
<dbReference type="InterPro" id="IPR027417">
    <property type="entry name" value="P-loop_NTPase"/>
</dbReference>
<comment type="caution">
    <text evidence="3">The sequence shown here is derived from an EMBL/GenBank/DDBJ whole genome shotgun (WGS) entry which is preliminary data.</text>
</comment>
<dbReference type="PANTHER" id="PTHR32114:SF2">
    <property type="entry name" value="ABC TRANSPORTER ABCH.3"/>
    <property type="match status" value="1"/>
</dbReference>
<reference evidence="3 4" key="1">
    <citation type="submission" date="2014-07" db="EMBL/GenBank/DDBJ databases">
        <authorList>
            <person name="McCorrison J."/>
            <person name="Sanka R."/>
            <person name="Torralba M."/>
            <person name="Gillis M."/>
            <person name="Haft D.H."/>
            <person name="Methe B."/>
            <person name="Sutton G."/>
            <person name="Nelson K.E."/>
        </authorList>
    </citation>
    <scope>NUCLEOTIDE SEQUENCE [LARGE SCALE GENOMIC DNA]</scope>
    <source>
        <strain evidence="3 4">DNF00424</strain>
    </source>
</reference>
<dbReference type="SUPFAM" id="SSF52540">
    <property type="entry name" value="P-loop containing nucleoside triphosphate hydrolases"/>
    <property type="match status" value="1"/>
</dbReference>
<name>A0AAW3FHX9_9BACT</name>
<dbReference type="PANTHER" id="PTHR32114">
    <property type="entry name" value="ABC TRANSPORTER ABCH.3"/>
    <property type="match status" value="1"/>
</dbReference>
<dbReference type="AlphaFoldDB" id="A0AAW3FHX9"/>
<feature type="coiled-coil region" evidence="1">
    <location>
        <begin position="218"/>
        <end position="296"/>
    </location>
</feature>
<protein>
    <recommendedName>
        <fullName evidence="2">Rad50/SbcC-type AAA domain-containing protein</fullName>
    </recommendedName>
</protein>
<feature type="coiled-coil region" evidence="1">
    <location>
        <begin position="470"/>
        <end position="497"/>
    </location>
</feature>
<evidence type="ECO:0000259" key="2">
    <source>
        <dbReference type="Pfam" id="PF13476"/>
    </source>
</evidence>
<evidence type="ECO:0000256" key="1">
    <source>
        <dbReference type="SAM" id="Coils"/>
    </source>
</evidence>
<dbReference type="Proteomes" id="UP000029533">
    <property type="component" value="Unassembled WGS sequence"/>
</dbReference>
<dbReference type="RefSeq" id="WP_036868674.1">
    <property type="nucleotide sequence ID" value="NZ_JRNJ01000025.1"/>
</dbReference>
<dbReference type="GO" id="GO:0006302">
    <property type="term" value="P:double-strand break repair"/>
    <property type="evidence" value="ECO:0007669"/>
    <property type="project" value="InterPro"/>
</dbReference>
<dbReference type="Gene3D" id="3.40.50.300">
    <property type="entry name" value="P-loop containing nucleotide triphosphate hydrolases"/>
    <property type="match status" value="2"/>
</dbReference>
<dbReference type="Pfam" id="PF13476">
    <property type="entry name" value="AAA_23"/>
    <property type="match status" value="1"/>
</dbReference>
<feature type="domain" description="Rad50/SbcC-type AAA" evidence="2">
    <location>
        <begin position="6"/>
        <end position="263"/>
    </location>
</feature>
<gene>
    <name evidence="3" type="ORF">HMPREF2132_02155</name>
</gene>
<evidence type="ECO:0000313" key="3">
    <source>
        <dbReference type="EMBL" id="KGF29875.1"/>
    </source>
</evidence>
<sequence>MIVKNITLYNYRLYYGENTIRFKEKDGKNIFLITGENGFGKTTFLHSLLWCLFGKFISEIDEETRKEFMNIGYPKVQKSSLNIHAREKVDETDADTVTRIRKSGYEVSDKLIKDNAQYHVSIEFSDVMIPSVPCNSLKITRSYDYITEKESVEILIDGHANELTMEIGPDVFINDFVLNRDIAQFFFFDSERIVSLAETKTKAERQKLNSAYNEVLGVKKYEDLKNNLENLRLRLRRKSSDIDGRNKLEALLKKKESLQRSLEKGNENSQELSANLDNLRRQNEEYQVRLMREGSKMTIDELKKLETLRDVTKTKDIEYKKSIKTFLEYAPFAMTGKLLNQAKAQVENDYKILKSKKNAENQNEIVGNLTKDFALMLSNVEIPLETRNMLVEQLDGIRERYMTEGISGEQLLEMDKSQYNEIMSIYNNIISTYKMEFERLADDYKKNKQILDRTSRKISSMQIDESDDLIKSIRLKKNEIEGEIKKIESRLRNIHENIGSTNAEYIKISKEIATLSKRVSLNDKDVKKDELAGQLISELNVFLASLREQKKDSLERRIKGILNSLMHKEDFVGSVEVVSTEDDMDIRLFNIAGVEISKDSLSKGEQQLYATALLKALVDESGVQFPVFIDSPLQKFDKSHANKIIQEFYPHISKQVILFPLLYKEITPVELDAMKPLVNAAYFIKNDNGRSYFEHTDVERLMK</sequence>
<evidence type="ECO:0000313" key="4">
    <source>
        <dbReference type="Proteomes" id="UP000029533"/>
    </source>
</evidence>